<sequence>MAQEKIKFDVPDSPFPFMPPIAELLDWLGGPTGLHQDLGLNKPDLKTLRKACKEGVTPRIAEMIEANIR</sequence>
<organism evidence="1 2">
    <name type="scientific">Kushneria indalinina DSM 14324</name>
    <dbReference type="NCBI Taxonomy" id="1122140"/>
    <lineage>
        <taxon>Bacteria</taxon>
        <taxon>Pseudomonadati</taxon>
        <taxon>Pseudomonadota</taxon>
        <taxon>Gammaproteobacteria</taxon>
        <taxon>Oceanospirillales</taxon>
        <taxon>Halomonadaceae</taxon>
        <taxon>Kushneria</taxon>
    </lineage>
</organism>
<name>A0A3D9DW32_9GAMM</name>
<proteinExistence type="predicted"/>
<keyword evidence="2" id="KW-1185">Reference proteome</keyword>
<dbReference type="Proteomes" id="UP000256334">
    <property type="component" value="Unassembled WGS sequence"/>
</dbReference>
<dbReference type="AlphaFoldDB" id="A0A3D9DW32"/>
<reference evidence="1 2" key="1">
    <citation type="submission" date="2018-07" db="EMBL/GenBank/DDBJ databases">
        <title>Genomic Encyclopedia of Type Strains, Phase IV (KMG-IV): sequencing the most valuable type-strain genomes for metagenomic binning, comparative biology and taxonomic classification.</title>
        <authorList>
            <person name="Goeker M."/>
        </authorList>
    </citation>
    <scope>NUCLEOTIDE SEQUENCE [LARGE SCALE GENOMIC DNA]</scope>
    <source>
        <strain evidence="1 2">DSM 14324</strain>
    </source>
</reference>
<gene>
    <name evidence="1" type="ORF">C8D72_1810</name>
</gene>
<dbReference type="EMBL" id="QRDJ01000007">
    <property type="protein sequence ID" value="REC94978.1"/>
    <property type="molecule type" value="Genomic_DNA"/>
</dbReference>
<evidence type="ECO:0000313" key="2">
    <source>
        <dbReference type="Proteomes" id="UP000256334"/>
    </source>
</evidence>
<comment type="caution">
    <text evidence="1">The sequence shown here is derived from an EMBL/GenBank/DDBJ whole genome shotgun (WGS) entry which is preliminary data.</text>
</comment>
<protein>
    <submittedName>
        <fullName evidence="1">Uncharacterized protein</fullName>
    </submittedName>
</protein>
<evidence type="ECO:0000313" key="1">
    <source>
        <dbReference type="EMBL" id="REC94978.1"/>
    </source>
</evidence>
<accession>A0A3D9DW32</accession>